<feature type="signal peptide" evidence="3">
    <location>
        <begin position="1"/>
        <end position="31"/>
    </location>
</feature>
<keyword evidence="3" id="KW-0732">Signal</keyword>
<evidence type="ECO:0000313" key="4">
    <source>
        <dbReference type="EMBL" id="GAA4460163.1"/>
    </source>
</evidence>
<evidence type="ECO:0008006" key="6">
    <source>
        <dbReference type="Google" id="ProtNLM"/>
    </source>
</evidence>
<protein>
    <recommendedName>
        <fullName evidence="6">Cobalt-zinc-cadmium resistance protein CzcB</fullName>
    </recommendedName>
</protein>
<reference evidence="5" key="1">
    <citation type="journal article" date="2019" name="Int. J. Syst. Evol. Microbiol.">
        <title>The Global Catalogue of Microorganisms (GCM) 10K type strain sequencing project: providing services to taxonomists for standard genome sequencing and annotation.</title>
        <authorList>
            <consortium name="The Broad Institute Genomics Platform"/>
            <consortium name="The Broad Institute Genome Sequencing Center for Infectious Disease"/>
            <person name="Wu L."/>
            <person name="Ma J."/>
        </authorList>
    </citation>
    <scope>NUCLEOTIDE SEQUENCE [LARGE SCALE GENOMIC DNA]</scope>
    <source>
        <strain evidence="5">JCM 17759</strain>
    </source>
</reference>
<dbReference type="RefSeq" id="WP_345325016.1">
    <property type="nucleotide sequence ID" value="NZ_BAABGA010000049.1"/>
</dbReference>
<evidence type="ECO:0000313" key="5">
    <source>
        <dbReference type="Proteomes" id="UP001500840"/>
    </source>
</evidence>
<dbReference type="Gene3D" id="2.40.50.100">
    <property type="match status" value="1"/>
</dbReference>
<feature type="chain" id="PRO_5045359686" description="Cobalt-zinc-cadmium resistance protein CzcB" evidence="3">
    <location>
        <begin position="32"/>
        <end position="436"/>
    </location>
</feature>
<dbReference type="PANTHER" id="PTHR30097">
    <property type="entry name" value="CATION EFFLUX SYSTEM PROTEIN CUSB"/>
    <property type="match status" value="1"/>
</dbReference>
<dbReference type="InterPro" id="IPR051909">
    <property type="entry name" value="MFP_Cation_Efflux"/>
</dbReference>
<evidence type="ECO:0000256" key="2">
    <source>
        <dbReference type="SAM" id="Coils"/>
    </source>
</evidence>
<dbReference type="PANTHER" id="PTHR30097:SF4">
    <property type="entry name" value="SLR6042 PROTEIN"/>
    <property type="match status" value="1"/>
</dbReference>
<name>A0ABP8N2G4_9BACT</name>
<dbReference type="PROSITE" id="PS51257">
    <property type="entry name" value="PROKAR_LIPOPROTEIN"/>
    <property type="match status" value="1"/>
</dbReference>
<dbReference type="EMBL" id="BAABGA010000049">
    <property type="protein sequence ID" value="GAA4460163.1"/>
    <property type="molecule type" value="Genomic_DNA"/>
</dbReference>
<gene>
    <name evidence="4" type="ORF">GCM10023156_40750</name>
</gene>
<dbReference type="Gene3D" id="2.40.30.170">
    <property type="match status" value="1"/>
</dbReference>
<feature type="coiled-coil region" evidence="2">
    <location>
        <begin position="172"/>
        <end position="223"/>
    </location>
</feature>
<comment type="caution">
    <text evidence="4">The sequence shown here is derived from an EMBL/GenBank/DDBJ whole genome shotgun (WGS) entry which is preliminary data.</text>
</comment>
<dbReference type="SUPFAM" id="SSF111369">
    <property type="entry name" value="HlyD-like secretion proteins"/>
    <property type="match status" value="1"/>
</dbReference>
<keyword evidence="1" id="KW-0813">Transport</keyword>
<evidence type="ECO:0000256" key="1">
    <source>
        <dbReference type="ARBA" id="ARBA00022448"/>
    </source>
</evidence>
<dbReference type="Gene3D" id="1.10.287.470">
    <property type="entry name" value="Helix hairpin bin"/>
    <property type="match status" value="1"/>
</dbReference>
<accession>A0ABP8N2G4</accession>
<proteinExistence type="predicted"/>
<evidence type="ECO:0000256" key="3">
    <source>
        <dbReference type="SAM" id="SignalP"/>
    </source>
</evidence>
<organism evidence="4 5">
    <name type="scientific">Novipirellula rosea</name>
    <dbReference type="NCBI Taxonomy" id="1031540"/>
    <lineage>
        <taxon>Bacteria</taxon>
        <taxon>Pseudomonadati</taxon>
        <taxon>Planctomycetota</taxon>
        <taxon>Planctomycetia</taxon>
        <taxon>Pirellulales</taxon>
        <taxon>Pirellulaceae</taxon>
        <taxon>Novipirellula</taxon>
    </lineage>
</organism>
<keyword evidence="5" id="KW-1185">Reference proteome</keyword>
<keyword evidence="2" id="KW-0175">Coiled coil</keyword>
<dbReference type="Proteomes" id="UP001500840">
    <property type="component" value="Unassembled WGS sequence"/>
</dbReference>
<sequence length="436" mass="46110">MFRFGYPHLPPAYVATLLLTVSLVSSGCHQAAGEKKAATKSDAEKPAKIEKLPVETDLATITLTADADRRLGITTSAVTEREITQRRTLGGQAVVPSGKSIIVSAPLAGTVSGADGKPLPFPGSKVELGQPLLSLKPLLSAERDVPTPAEQVQLISAQANLMAAQTIAAGDVDRSQAEVNGAQIALDRAQQLFADRAGSRRAVDDAEAQLNIATSTLKAAKDRNTQLIDLQKSLEFKSPEAAATAMSVTTPISGLVNRIDVSEAQTVTAGAVLFEIVNLDTIWIRVSVYVDLLRDIQSEQNAQLVSLSGDPLREPIVAKPIAAPPTADALSSSADVYYEVDNRQIGLRPGQRIGVELPMSKTQTSRIVPAASLIYDIYGNAWVYVETGQRQYTRHRVAVQFVAADEAILAKGPAVGTPVVVDGAAELFGTEFGAGK</sequence>